<gene>
    <name evidence="2" type="ORF">IAA08_06740</name>
</gene>
<comment type="caution">
    <text evidence="2">The sequence shown here is derived from an EMBL/GenBank/DDBJ whole genome shotgun (WGS) entry which is preliminary data.</text>
</comment>
<dbReference type="EMBL" id="DXCH01000185">
    <property type="protein sequence ID" value="HIZ07614.1"/>
    <property type="molecule type" value="Genomic_DNA"/>
</dbReference>
<protein>
    <submittedName>
        <fullName evidence="2">DUF3343 domain-containing protein</fullName>
    </submittedName>
</protein>
<accession>A0A9D2IFP9</accession>
<dbReference type="InterPro" id="IPR021778">
    <property type="entry name" value="Se/S_carrier-like"/>
</dbReference>
<dbReference type="Pfam" id="PF11823">
    <property type="entry name" value="Se_S_carrier"/>
    <property type="match status" value="1"/>
</dbReference>
<sequence>MRPLEKKVLVTFETTTSAMAFEEEAKKAGLNGRLIPVPKQITAGCGLSYCAPVREKDRTRQLAEKMIHQRIYELMI</sequence>
<organism evidence="2 3">
    <name type="scientific">Candidatus Eubacterium avistercoris</name>
    <dbReference type="NCBI Taxonomy" id="2838567"/>
    <lineage>
        <taxon>Bacteria</taxon>
        <taxon>Bacillati</taxon>
        <taxon>Bacillota</taxon>
        <taxon>Clostridia</taxon>
        <taxon>Eubacteriales</taxon>
        <taxon>Eubacteriaceae</taxon>
        <taxon>Eubacterium</taxon>
    </lineage>
</organism>
<evidence type="ECO:0000259" key="1">
    <source>
        <dbReference type="Pfam" id="PF11823"/>
    </source>
</evidence>
<feature type="domain" description="Putative Se/S carrier protein-like" evidence="1">
    <location>
        <begin position="8"/>
        <end position="65"/>
    </location>
</feature>
<evidence type="ECO:0000313" key="2">
    <source>
        <dbReference type="EMBL" id="HIZ07614.1"/>
    </source>
</evidence>
<reference evidence="2" key="2">
    <citation type="submission" date="2021-04" db="EMBL/GenBank/DDBJ databases">
        <authorList>
            <person name="Gilroy R."/>
        </authorList>
    </citation>
    <scope>NUCLEOTIDE SEQUENCE</scope>
    <source>
        <strain evidence="2">CHK192-9172</strain>
    </source>
</reference>
<reference evidence="2" key="1">
    <citation type="journal article" date="2021" name="PeerJ">
        <title>Extensive microbial diversity within the chicken gut microbiome revealed by metagenomics and culture.</title>
        <authorList>
            <person name="Gilroy R."/>
            <person name="Ravi A."/>
            <person name="Getino M."/>
            <person name="Pursley I."/>
            <person name="Horton D.L."/>
            <person name="Alikhan N.F."/>
            <person name="Baker D."/>
            <person name="Gharbi K."/>
            <person name="Hall N."/>
            <person name="Watson M."/>
            <person name="Adriaenssens E.M."/>
            <person name="Foster-Nyarko E."/>
            <person name="Jarju S."/>
            <person name="Secka A."/>
            <person name="Antonio M."/>
            <person name="Oren A."/>
            <person name="Chaudhuri R.R."/>
            <person name="La Ragione R."/>
            <person name="Hildebrand F."/>
            <person name="Pallen M.J."/>
        </authorList>
    </citation>
    <scope>NUCLEOTIDE SEQUENCE</scope>
    <source>
        <strain evidence="2">CHK192-9172</strain>
    </source>
</reference>
<proteinExistence type="predicted"/>
<dbReference type="Proteomes" id="UP000824024">
    <property type="component" value="Unassembled WGS sequence"/>
</dbReference>
<dbReference type="AlphaFoldDB" id="A0A9D2IFP9"/>
<name>A0A9D2IFP9_9FIRM</name>
<evidence type="ECO:0000313" key="3">
    <source>
        <dbReference type="Proteomes" id="UP000824024"/>
    </source>
</evidence>